<dbReference type="eggNOG" id="ENOG5030MDV">
    <property type="taxonomic scope" value="Bacteria"/>
</dbReference>
<comment type="caution">
    <text evidence="2">The sequence shown here is derived from an EMBL/GenBank/DDBJ whole genome shotgun (WGS) entry which is preliminary data.</text>
</comment>
<keyword evidence="3" id="KW-1185">Reference proteome</keyword>
<evidence type="ECO:0000313" key="3">
    <source>
        <dbReference type="Proteomes" id="UP000014155"/>
    </source>
</evidence>
<proteinExistence type="predicted"/>
<feature type="domain" description="RiboL-PSP-HEPN" evidence="1">
    <location>
        <begin position="12"/>
        <end position="190"/>
    </location>
</feature>
<name>S0FN31_RUMCE</name>
<evidence type="ECO:0000313" key="2">
    <source>
        <dbReference type="EMBL" id="EMS70539.1"/>
    </source>
</evidence>
<sequence length="198" mass="23116">MATDKKSKQYRDLIKRINELEKHFIKSFKTKNIPDFTLRQMDLARGFRVLCHAEIEAYFEDVARYLLIQAKKRWDRQKKVNITVAALFANFERIEKNIPLNTKINQVIRSFEEQRIKSNHGIKEENLIKLFVPLGIDKDEFDSTWLSTIDSYGAGRGNTAHTSARTQQPIDLGTEIQTLNYILQGIEQFEVLVKRISV</sequence>
<dbReference type="InterPro" id="IPR041519">
    <property type="entry name" value="HEPN_RiboL-PSP"/>
</dbReference>
<dbReference type="PATRIC" id="fig|1195236.3.peg.3938"/>
<dbReference type="STRING" id="1195236.CTER_3720"/>
<dbReference type="EMBL" id="AORV01000052">
    <property type="protein sequence ID" value="EMS70539.1"/>
    <property type="molecule type" value="Genomic_DNA"/>
</dbReference>
<dbReference type="Pfam" id="PF18735">
    <property type="entry name" value="HEPN_RiboL-PSP"/>
    <property type="match status" value="1"/>
</dbReference>
<gene>
    <name evidence="2" type="ORF">CTER_3720</name>
</gene>
<dbReference type="Proteomes" id="UP000014155">
    <property type="component" value="Unassembled WGS sequence"/>
</dbReference>
<reference evidence="2 3" key="1">
    <citation type="journal article" date="2013" name="Genome Announc.">
        <title>Draft Genome Sequence of the Cellulolytic, Mesophilic, Anaerobic Bacterium Clostridium termitidis Strain CT1112 (DSM 5398).</title>
        <authorList>
            <person name="Lal S."/>
            <person name="Ramachandran U."/>
            <person name="Zhang X."/>
            <person name="Munir R."/>
            <person name="Sparling R."/>
            <person name="Levin D.B."/>
        </authorList>
    </citation>
    <scope>NUCLEOTIDE SEQUENCE [LARGE SCALE GENOMIC DNA]</scope>
    <source>
        <strain evidence="2 3">CT1112</strain>
    </source>
</reference>
<organism evidence="2 3">
    <name type="scientific">Ruminiclostridium cellobioparum subsp. termitidis CT1112</name>
    <dbReference type="NCBI Taxonomy" id="1195236"/>
    <lineage>
        <taxon>Bacteria</taxon>
        <taxon>Bacillati</taxon>
        <taxon>Bacillota</taxon>
        <taxon>Clostridia</taxon>
        <taxon>Eubacteriales</taxon>
        <taxon>Oscillospiraceae</taxon>
        <taxon>Ruminiclostridium</taxon>
    </lineage>
</organism>
<dbReference type="RefSeq" id="WP_004628122.1">
    <property type="nucleotide sequence ID" value="NZ_AORV01000052.1"/>
</dbReference>
<accession>S0FN31</accession>
<dbReference type="AlphaFoldDB" id="S0FN31"/>
<protein>
    <recommendedName>
        <fullName evidence="1">RiboL-PSP-HEPN domain-containing protein</fullName>
    </recommendedName>
</protein>
<evidence type="ECO:0000259" key="1">
    <source>
        <dbReference type="Pfam" id="PF18735"/>
    </source>
</evidence>